<dbReference type="RefSeq" id="WP_190406705.1">
    <property type="nucleotide sequence ID" value="NZ_JACJRF010000011.1"/>
</dbReference>
<dbReference type="NCBIfam" id="TIGR00229">
    <property type="entry name" value="sensory_box"/>
    <property type="match status" value="1"/>
</dbReference>
<feature type="domain" description="Histidine kinase" evidence="10">
    <location>
        <begin position="389"/>
        <end position="647"/>
    </location>
</feature>
<dbReference type="InterPro" id="IPR005467">
    <property type="entry name" value="His_kinase_dom"/>
</dbReference>
<dbReference type="InterPro" id="IPR003018">
    <property type="entry name" value="GAF"/>
</dbReference>
<accession>A0ABR8CM33</accession>
<evidence type="ECO:0000313" key="12">
    <source>
        <dbReference type="EMBL" id="MBD2344245.1"/>
    </source>
</evidence>
<keyword evidence="8" id="KW-0902">Two-component regulatory system</keyword>
<dbReference type="PROSITE" id="PS50109">
    <property type="entry name" value="HIS_KIN"/>
    <property type="match status" value="1"/>
</dbReference>
<dbReference type="Pfam" id="PF01590">
    <property type="entry name" value="GAF"/>
    <property type="match status" value="1"/>
</dbReference>
<dbReference type="Gene3D" id="3.30.450.20">
    <property type="entry name" value="PAS domain"/>
    <property type="match status" value="1"/>
</dbReference>
<dbReference type="InterPro" id="IPR036890">
    <property type="entry name" value="HATPase_C_sf"/>
</dbReference>
<dbReference type="CDD" id="cd00082">
    <property type="entry name" value="HisKA"/>
    <property type="match status" value="1"/>
</dbReference>
<evidence type="ECO:0000256" key="9">
    <source>
        <dbReference type="SAM" id="Coils"/>
    </source>
</evidence>
<reference evidence="12 13" key="1">
    <citation type="journal article" date="2020" name="ISME J.">
        <title>Comparative genomics reveals insights into cyanobacterial evolution and habitat adaptation.</title>
        <authorList>
            <person name="Chen M.Y."/>
            <person name="Teng W.K."/>
            <person name="Zhao L."/>
            <person name="Hu C.X."/>
            <person name="Zhou Y.K."/>
            <person name="Han B.P."/>
            <person name="Song L.R."/>
            <person name="Shu W.S."/>
        </authorList>
    </citation>
    <scope>NUCLEOTIDE SEQUENCE [LARGE SCALE GENOMIC DNA]</scope>
    <source>
        <strain evidence="12 13">FACHB-260</strain>
    </source>
</reference>
<feature type="domain" description="PAS" evidence="11">
    <location>
        <begin position="28"/>
        <end position="79"/>
    </location>
</feature>
<dbReference type="Pfam" id="PF02518">
    <property type="entry name" value="HATPase_c"/>
    <property type="match status" value="1"/>
</dbReference>
<dbReference type="Gene3D" id="3.30.565.10">
    <property type="entry name" value="Histidine kinase-like ATPase, C-terminal domain"/>
    <property type="match status" value="1"/>
</dbReference>
<dbReference type="PANTHER" id="PTHR43065:SF10">
    <property type="entry name" value="PEROXIDE STRESS-ACTIVATED HISTIDINE KINASE MAK3"/>
    <property type="match status" value="1"/>
</dbReference>
<evidence type="ECO:0000256" key="2">
    <source>
        <dbReference type="ARBA" id="ARBA00012438"/>
    </source>
</evidence>
<dbReference type="Gene3D" id="1.10.287.130">
    <property type="match status" value="1"/>
</dbReference>
<keyword evidence="5" id="KW-0547">Nucleotide-binding</keyword>
<dbReference type="SMART" id="SM00091">
    <property type="entry name" value="PAS"/>
    <property type="match status" value="1"/>
</dbReference>
<comment type="caution">
    <text evidence="12">The sequence shown here is derived from an EMBL/GenBank/DDBJ whole genome shotgun (WGS) entry which is preliminary data.</text>
</comment>
<dbReference type="EC" id="2.7.13.3" evidence="2"/>
<dbReference type="InterPro" id="IPR036097">
    <property type="entry name" value="HisK_dim/P_sf"/>
</dbReference>
<evidence type="ECO:0000256" key="5">
    <source>
        <dbReference type="ARBA" id="ARBA00022741"/>
    </source>
</evidence>
<name>A0ABR8CM33_9NOST</name>
<dbReference type="EMBL" id="JACJRF010000011">
    <property type="protein sequence ID" value="MBD2344245.1"/>
    <property type="molecule type" value="Genomic_DNA"/>
</dbReference>
<keyword evidence="4" id="KW-0808">Transferase</keyword>
<dbReference type="SMART" id="SM00065">
    <property type="entry name" value="GAF"/>
    <property type="match status" value="1"/>
</dbReference>
<evidence type="ECO:0000313" key="13">
    <source>
        <dbReference type="Proteomes" id="UP000607281"/>
    </source>
</evidence>
<keyword evidence="7" id="KW-0067">ATP-binding</keyword>
<dbReference type="PROSITE" id="PS50112">
    <property type="entry name" value="PAS"/>
    <property type="match status" value="1"/>
</dbReference>
<dbReference type="SUPFAM" id="SSF47384">
    <property type="entry name" value="Homodimeric domain of signal transducing histidine kinase"/>
    <property type="match status" value="1"/>
</dbReference>
<dbReference type="InterPro" id="IPR004358">
    <property type="entry name" value="Sig_transdc_His_kin-like_C"/>
</dbReference>
<evidence type="ECO:0000256" key="1">
    <source>
        <dbReference type="ARBA" id="ARBA00000085"/>
    </source>
</evidence>
<dbReference type="SMART" id="SM00387">
    <property type="entry name" value="HATPase_c"/>
    <property type="match status" value="1"/>
</dbReference>
<dbReference type="Pfam" id="PF00989">
    <property type="entry name" value="PAS"/>
    <property type="match status" value="1"/>
</dbReference>
<dbReference type="PRINTS" id="PR00344">
    <property type="entry name" value="BCTRLSENSOR"/>
</dbReference>
<dbReference type="SUPFAM" id="SSF55785">
    <property type="entry name" value="PYP-like sensor domain (PAS domain)"/>
    <property type="match status" value="1"/>
</dbReference>
<gene>
    <name evidence="12" type="ORF">H6G18_08795</name>
</gene>
<organism evidence="12 13">
    <name type="scientific">Anabaena subtropica FACHB-260</name>
    <dbReference type="NCBI Taxonomy" id="2692884"/>
    <lineage>
        <taxon>Bacteria</taxon>
        <taxon>Bacillati</taxon>
        <taxon>Cyanobacteriota</taxon>
        <taxon>Cyanophyceae</taxon>
        <taxon>Nostocales</taxon>
        <taxon>Nostocaceae</taxon>
        <taxon>Anabaena</taxon>
    </lineage>
</organism>
<dbReference type="InterPro" id="IPR013767">
    <property type="entry name" value="PAS_fold"/>
</dbReference>
<dbReference type="PANTHER" id="PTHR43065">
    <property type="entry name" value="SENSOR HISTIDINE KINASE"/>
    <property type="match status" value="1"/>
</dbReference>
<protein>
    <recommendedName>
        <fullName evidence="2">histidine kinase</fullName>
        <ecNumber evidence="2">2.7.13.3</ecNumber>
    </recommendedName>
</protein>
<evidence type="ECO:0000256" key="7">
    <source>
        <dbReference type="ARBA" id="ARBA00022840"/>
    </source>
</evidence>
<keyword evidence="6" id="KW-0418">Kinase</keyword>
<dbReference type="InterPro" id="IPR003661">
    <property type="entry name" value="HisK_dim/P_dom"/>
</dbReference>
<dbReference type="InterPro" id="IPR000014">
    <property type="entry name" value="PAS"/>
</dbReference>
<feature type="coiled-coil region" evidence="9">
    <location>
        <begin position="339"/>
        <end position="373"/>
    </location>
</feature>
<evidence type="ECO:0000259" key="11">
    <source>
        <dbReference type="PROSITE" id="PS50112"/>
    </source>
</evidence>
<keyword evidence="13" id="KW-1185">Reference proteome</keyword>
<dbReference type="InterPro" id="IPR003594">
    <property type="entry name" value="HATPase_dom"/>
</dbReference>
<evidence type="ECO:0000259" key="10">
    <source>
        <dbReference type="PROSITE" id="PS50109"/>
    </source>
</evidence>
<comment type="catalytic activity">
    <reaction evidence="1">
        <text>ATP + protein L-histidine = ADP + protein N-phospho-L-histidine.</text>
        <dbReference type="EC" id="2.7.13.3"/>
    </reaction>
</comment>
<evidence type="ECO:0000256" key="6">
    <source>
        <dbReference type="ARBA" id="ARBA00022777"/>
    </source>
</evidence>
<proteinExistence type="predicted"/>
<dbReference type="Proteomes" id="UP000607281">
    <property type="component" value="Unassembled WGS sequence"/>
</dbReference>
<dbReference type="InterPro" id="IPR029016">
    <property type="entry name" value="GAF-like_dom_sf"/>
</dbReference>
<dbReference type="InterPro" id="IPR035965">
    <property type="entry name" value="PAS-like_dom_sf"/>
</dbReference>
<dbReference type="CDD" id="cd00130">
    <property type="entry name" value="PAS"/>
    <property type="match status" value="1"/>
</dbReference>
<evidence type="ECO:0000256" key="4">
    <source>
        <dbReference type="ARBA" id="ARBA00022679"/>
    </source>
</evidence>
<dbReference type="SUPFAM" id="SSF55874">
    <property type="entry name" value="ATPase domain of HSP90 chaperone/DNA topoisomerase II/histidine kinase"/>
    <property type="match status" value="1"/>
</dbReference>
<sequence>MKCLEESQYLAGFSKMVFFDKIISQQSSQTFLWSILNSITDPIFVKDRQHIWVFVNDALCKFMGYERAELIGKSDYDFFCKTEADVFWKRDELVFTTGLTDEHEELITDCQSEIQIISTKKSLFFDEVGNSFLVGSIRLIASKNKIETTLLRQTVNKLEQEIHERQETEKRFRRHSNALQQLVQSEKLQHDDFQIAIQYVTQVAGLGLDVERVSVWLYTEKCLGIECIDLYERENNCHSHGLKLSVCDFPRYFQALKEEQVIAVVDVHTDSRTSEFSATYTTPLGITSMLDARIWSRGEVIGVVCCEHLRTQRQWTLEEESFIGSITDFVRLIIESRDRKIAEEALRQSEMQLRQQTQKLEEALFELKRTQTQMIQSEKMSSLGQLVAGVAHEINNPVNFIYGNIAPAHDYIQDLLNLINLYQEYYPDPCPVIQSKIADIDLEFLIADLPKLLSSMKIGADRIREIVLSLRNFSRLDEAEYKAVDIHEGIDSTLLILENRLKAKPDYPGIEIIKKYGNIPLVECYAGQLNQVFMNIITNAIDALEERDEKCTQQEIQQFPGVIQIHTEIINQNQIAIKIADNGLGIPENIKQRIFDPFFTTKEIGKGTGMGMSISYQIITKNHHGTLECISSPDQGAVFVMTIPLKQK</sequence>
<dbReference type="Gene3D" id="3.30.450.40">
    <property type="match status" value="1"/>
</dbReference>
<evidence type="ECO:0000256" key="3">
    <source>
        <dbReference type="ARBA" id="ARBA00022553"/>
    </source>
</evidence>
<keyword evidence="3" id="KW-0597">Phosphoprotein</keyword>
<dbReference type="SUPFAM" id="SSF55781">
    <property type="entry name" value="GAF domain-like"/>
    <property type="match status" value="1"/>
</dbReference>
<evidence type="ECO:0000256" key="8">
    <source>
        <dbReference type="ARBA" id="ARBA00023012"/>
    </source>
</evidence>
<keyword evidence="9" id="KW-0175">Coiled coil</keyword>